<dbReference type="SUPFAM" id="SSF53448">
    <property type="entry name" value="Nucleotide-diphospho-sugar transferases"/>
    <property type="match status" value="1"/>
</dbReference>
<dbReference type="AlphaFoldDB" id="A0A0D2AAC1"/>
<dbReference type="PANTHER" id="PTHR36851">
    <property type="entry name" value="UNNAMED PRODUCT"/>
    <property type="match status" value="1"/>
</dbReference>
<dbReference type="InParanoid" id="A0A0D2AAC1"/>
<evidence type="ECO:0000256" key="2">
    <source>
        <dbReference type="SAM" id="Phobius"/>
    </source>
</evidence>
<dbReference type="PANTHER" id="PTHR36851:SF1">
    <property type="entry name" value="GLYCO_TRANS_2-LIKE DOMAIN-CONTAINING PROTEIN"/>
    <property type="match status" value="1"/>
</dbReference>
<feature type="transmembrane region" description="Helical" evidence="2">
    <location>
        <begin position="7"/>
        <end position="26"/>
    </location>
</feature>
<dbReference type="HOGENOM" id="CLU_014663_1_0_1"/>
<sequence length="581" mass="65423">MFRALFRCLPGLSTIALLILIGFAFFDLDSRLPLKAHVSHGSVHKHWKAEHGELKLSQKIFVLYFLITHIDTAGFSLRLCLALVLVRRKIKETLKRRQIPLPDAFEQDGSPLLKHRRGNSPPPPYTSAPPSPSLNELSPHSEVKHAIIIPNYSECLETLQTTLKNLASHPRARTQYEIYLAMEKKEAGSEAKAATLISAFEDEFAEIRATFHPSDIPGEIAGKSSNVSFAARQIFRDHQESADKLDVIITVIDSDTHLLQDYFTELRRLHHRHPNSSCALYVCPIIFDRNAHETNVLVRVADILWGAAGLSGFLPWSTILIPTSVYSLPLALAEQVGGWDGDPVAIGEDMHMLLKTYFNSHGKLATIPVYSAASQCNISAGECDEWSRGLRTIQARYRQAQRHMWGCLDSGYTARRIVELKSFRLSHIPLLHLLWEAHILPSHFILMLLTQLVYTSRTPTSKIHPELLWAFATCTTIRNASFFVMQVALTLYDGYHHLCVTTRAQDMQVAGIEETFAWRQPWKAKYLAERILFPIAGAIYSAAPAIYAQVFHFWTDRLVYSVSLKPIRALSGTSRSAEGLV</sequence>
<dbReference type="Gene3D" id="3.90.550.10">
    <property type="entry name" value="Spore Coat Polysaccharide Biosynthesis Protein SpsA, Chain A"/>
    <property type="match status" value="1"/>
</dbReference>
<dbReference type="VEuPathDB" id="FungiDB:PV09_05027"/>
<evidence type="ECO:0000313" key="4">
    <source>
        <dbReference type="EMBL" id="KIW03718.1"/>
    </source>
</evidence>
<dbReference type="InterPro" id="IPR029044">
    <property type="entry name" value="Nucleotide-diphossugar_trans"/>
</dbReference>
<feature type="compositionally biased region" description="Pro residues" evidence="1">
    <location>
        <begin position="120"/>
        <end position="132"/>
    </location>
</feature>
<dbReference type="Proteomes" id="UP000053259">
    <property type="component" value="Unassembled WGS sequence"/>
</dbReference>
<gene>
    <name evidence="4" type="ORF">PV09_05027</name>
</gene>
<dbReference type="RefSeq" id="XP_016213587.1">
    <property type="nucleotide sequence ID" value="XM_016358486.1"/>
</dbReference>
<evidence type="ECO:0000313" key="5">
    <source>
        <dbReference type="Proteomes" id="UP000053259"/>
    </source>
</evidence>
<keyword evidence="2" id="KW-0812">Transmembrane</keyword>
<name>A0A0D2AAC1_9PEZI</name>
<dbReference type="GeneID" id="27313000"/>
<evidence type="ECO:0000256" key="1">
    <source>
        <dbReference type="SAM" id="MobiDB-lite"/>
    </source>
</evidence>
<organism evidence="4 5">
    <name type="scientific">Verruconis gallopava</name>
    <dbReference type="NCBI Taxonomy" id="253628"/>
    <lineage>
        <taxon>Eukaryota</taxon>
        <taxon>Fungi</taxon>
        <taxon>Dikarya</taxon>
        <taxon>Ascomycota</taxon>
        <taxon>Pezizomycotina</taxon>
        <taxon>Dothideomycetes</taxon>
        <taxon>Pleosporomycetidae</taxon>
        <taxon>Venturiales</taxon>
        <taxon>Sympoventuriaceae</taxon>
        <taxon>Verruconis</taxon>
    </lineage>
</organism>
<evidence type="ECO:0000259" key="3">
    <source>
        <dbReference type="Pfam" id="PF13632"/>
    </source>
</evidence>
<dbReference type="Pfam" id="PF13632">
    <property type="entry name" value="Glyco_trans_2_3"/>
    <property type="match status" value="1"/>
</dbReference>
<keyword evidence="5" id="KW-1185">Reference proteome</keyword>
<keyword evidence="2" id="KW-0472">Membrane</keyword>
<reference evidence="4 5" key="1">
    <citation type="submission" date="2015-01" db="EMBL/GenBank/DDBJ databases">
        <title>The Genome Sequence of Ochroconis gallopava CBS43764.</title>
        <authorList>
            <consortium name="The Broad Institute Genomics Platform"/>
            <person name="Cuomo C."/>
            <person name="de Hoog S."/>
            <person name="Gorbushina A."/>
            <person name="Stielow B."/>
            <person name="Teixiera M."/>
            <person name="Abouelleil A."/>
            <person name="Chapman S.B."/>
            <person name="Priest M."/>
            <person name="Young S.K."/>
            <person name="Wortman J."/>
            <person name="Nusbaum C."/>
            <person name="Birren B."/>
        </authorList>
    </citation>
    <scope>NUCLEOTIDE SEQUENCE [LARGE SCALE GENOMIC DNA]</scope>
    <source>
        <strain evidence="4 5">CBS 43764</strain>
    </source>
</reference>
<feature type="domain" description="Glycosyltransferase 2-like" evidence="3">
    <location>
        <begin position="248"/>
        <end position="471"/>
    </location>
</feature>
<keyword evidence="2" id="KW-1133">Transmembrane helix</keyword>
<feature type="transmembrane region" description="Helical" evidence="2">
    <location>
        <begin position="531"/>
        <end position="554"/>
    </location>
</feature>
<protein>
    <recommendedName>
        <fullName evidence="3">Glycosyltransferase 2-like domain-containing protein</fullName>
    </recommendedName>
</protein>
<dbReference type="EMBL" id="KN847543">
    <property type="protein sequence ID" value="KIW03718.1"/>
    <property type="molecule type" value="Genomic_DNA"/>
</dbReference>
<proteinExistence type="predicted"/>
<dbReference type="InterPro" id="IPR001173">
    <property type="entry name" value="Glyco_trans_2-like"/>
</dbReference>
<feature type="transmembrane region" description="Helical" evidence="2">
    <location>
        <begin position="61"/>
        <end position="86"/>
    </location>
</feature>
<feature type="region of interest" description="Disordered" evidence="1">
    <location>
        <begin position="105"/>
        <end position="138"/>
    </location>
</feature>
<dbReference type="OrthoDB" id="5819478at2759"/>
<accession>A0A0D2AAC1</accession>